<dbReference type="GO" id="GO:0005886">
    <property type="term" value="C:plasma membrane"/>
    <property type="evidence" value="ECO:0007669"/>
    <property type="project" value="TreeGrafter"/>
</dbReference>
<proteinExistence type="predicted"/>
<comment type="caution">
    <text evidence="2">The sequence shown here is derived from an EMBL/GenBank/DDBJ whole genome shotgun (WGS) entry which is preliminary data.</text>
</comment>
<feature type="transmembrane region" description="Helical" evidence="1">
    <location>
        <begin position="95"/>
        <end position="118"/>
    </location>
</feature>
<dbReference type="PIRSF" id="PIRSF005610">
    <property type="entry name" value="SirB"/>
    <property type="match status" value="1"/>
</dbReference>
<dbReference type="InterPro" id="IPR007360">
    <property type="entry name" value="SirB"/>
</dbReference>
<dbReference type="EMBL" id="JAAGYR010000015">
    <property type="protein sequence ID" value="NEN76262.1"/>
    <property type="molecule type" value="Genomic_DNA"/>
</dbReference>
<keyword evidence="3" id="KW-1185">Reference proteome</keyword>
<dbReference type="RefSeq" id="WP_159990469.1">
    <property type="nucleotide sequence ID" value="NZ_CP047165.1"/>
</dbReference>
<keyword evidence="1" id="KW-1133">Transmembrane helix</keyword>
<protein>
    <submittedName>
        <fullName evidence="2">SirB2 family protein</fullName>
    </submittedName>
</protein>
<feature type="transmembrane region" description="Helical" evidence="1">
    <location>
        <begin position="12"/>
        <end position="32"/>
    </location>
</feature>
<dbReference type="AlphaFoldDB" id="A0A6L9Y6Z7"/>
<dbReference type="Pfam" id="PF04247">
    <property type="entry name" value="SirB"/>
    <property type="match status" value="1"/>
</dbReference>
<evidence type="ECO:0000313" key="3">
    <source>
        <dbReference type="Proteomes" id="UP000477651"/>
    </source>
</evidence>
<dbReference type="Proteomes" id="UP000477651">
    <property type="component" value="Unassembled WGS sequence"/>
</dbReference>
<reference evidence="2 3" key="1">
    <citation type="submission" date="2020-02" db="EMBL/GenBank/DDBJ databases">
        <title>Pelistega sp. NLN82 were isolated from wild rodents of the Hainan Island.</title>
        <authorList>
            <person name="Niu N."/>
            <person name="Zhou J."/>
        </authorList>
    </citation>
    <scope>NUCLEOTIDE SEQUENCE [LARGE SCALE GENOMIC DNA]</scope>
    <source>
        <strain evidence="2 3">NLN82</strain>
    </source>
</reference>
<feature type="transmembrane region" description="Helical" evidence="1">
    <location>
        <begin position="71"/>
        <end position="89"/>
    </location>
</feature>
<evidence type="ECO:0000256" key="1">
    <source>
        <dbReference type="SAM" id="Phobius"/>
    </source>
</evidence>
<keyword evidence="1" id="KW-0472">Membrane</keyword>
<accession>A0A6L9Y6Z7</accession>
<evidence type="ECO:0000313" key="2">
    <source>
        <dbReference type="EMBL" id="NEN76262.1"/>
    </source>
</evidence>
<name>A0A6L9Y6Z7_9BURK</name>
<feature type="transmembrane region" description="Helical" evidence="1">
    <location>
        <begin position="44"/>
        <end position="64"/>
    </location>
</feature>
<gene>
    <name evidence="2" type="ORF">F9B74_07990</name>
</gene>
<sequence length="127" mass="14159">MAEYYLTIKSIHMSCAYLSISLLLLRIFLSVYRPALLEQATLKYLPHVIDTVLLTCAMLMLTVIGPNHPFILVKIILLCVYIGCGYMTLRVAKTLIGKLIGTAVTLFVFIMIVGVAIYKSPLSWFAA</sequence>
<dbReference type="PANTHER" id="PTHR39594:SF1">
    <property type="entry name" value="PROTEIN YCHQ"/>
    <property type="match status" value="1"/>
</dbReference>
<organism evidence="2 3">
    <name type="scientific">Pelistega ratti</name>
    <dbReference type="NCBI Taxonomy" id="2652177"/>
    <lineage>
        <taxon>Bacteria</taxon>
        <taxon>Pseudomonadati</taxon>
        <taxon>Pseudomonadota</taxon>
        <taxon>Betaproteobacteria</taxon>
        <taxon>Burkholderiales</taxon>
        <taxon>Alcaligenaceae</taxon>
        <taxon>Pelistega</taxon>
    </lineage>
</organism>
<keyword evidence="1" id="KW-0812">Transmembrane</keyword>
<dbReference type="PANTHER" id="PTHR39594">
    <property type="entry name" value="PROTEIN YCHQ"/>
    <property type="match status" value="1"/>
</dbReference>